<evidence type="ECO:0000313" key="3">
    <source>
        <dbReference type="EMBL" id="PWJ54940.1"/>
    </source>
</evidence>
<dbReference type="Proteomes" id="UP000245469">
    <property type="component" value="Unassembled WGS sequence"/>
</dbReference>
<keyword evidence="4" id="KW-1185">Reference proteome</keyword>
<dbReference type="InterPro" id="IPR029058">
    <property type="entry name" value="AB_hydrolase_fold"/>
</dbReference>
<dbReference type="AlphaFoldDB" id="A0A316AD95"/>
<name>A0A316AD95_9ACTN</name>
<dbReference type="InterPro" id="IPR050228">
    <property type="entry name" value="Carboxylesterase_BioH"/>
</dbReference>
<feature type="domain" description="AB hydrolase-1" evidence="2">
    <location>
        <begin position="64"/>
        <end position="187"/>
    </location>
</feature>
<dbReference type="PANTHER" id="PTHR43194">
    <property type="entry name" value="HYDROLASE ALPHA/BETA FOLD FAMILY"/>
    <property type="match status" value="1"/>
</dbReference>
<feature type="region of interest" description="Disordered" evidence="1">
    <location>
        <begin position="1"/>
        <end position="20"/>
    </location>
</feature>
<reference evidence="3 4" key="1">
    <citation type="submission" date="2018-03" db="EMBL/GenBank/DDBJ databases">
        <title>Genomic Encyclopedia of Archaeal and Bacterial Type Strains, Phase II (KMG-II): from individual species to whole genera.</title>
        <authorList>
            <person name="Goeker M."/>
        </authorList>
    </citation>
    <scope>NUCLEOTIDE SEQUENCE [LARGE SCALE GENOMIC DNA]</scope>
    <source>
        <strain evidence="3 4">DSM 44889</strain>
    </source>
</reference>
<dbReference type="EMBL" id="QGDQ01000005">
    <property type="protein sequence ID" value="PWJ54940.1"/>
    <property type="molecule type" value="Genomic_DNA"/>
</dbReference>
<dbReference type="PANTHER" id="PTHR43194:SF2">
    <property type="entry name" value="PEROXISOMAL MEMBRANE PROTEIN LPX1"/>
    <property type="match status" value="1"/>
</dbReference>
<proteinExistence type="predicted"/>
<comment type="caution">
    <text evidence="3">The sequence shown here is derived from an EMBL/GenBank/DDBJ whole genome shotgun (WGS) entry which is preliminary data.</text>
</comment>
<dbReference type="Pfam" id="PF00561">
    <property type="entry name" value="Abhydrolase_1"/>
    <property type="match status" value="1"/>
</dbReference>
<organism evidence="3 4">
    <name type="scientific">Quadrisphaera granulorum</name>
    <dbReference type="NCBI Taxonomy" id="317664"/>
    <lineage>
        <taxon>Bacteria</taxon>
        <taxon>Bacillati</taxon>
        <taxon>Actinomycetota</taxon>
        <taxon>Actinomycetes</taxon>
        <taxon>Kineosporiales</taxon>
        <taxon>Kineosporiaceae</taxon>
        <taxon>Quadrisphaera</taxon>
    </lineage>
</organism>
<gene>
    <name evidence="3" type="ORF">BXY45_105149</name>
</gene>
<dbReference type="GO" id="GO:0003824">
    <property type="term" value="F:catalytic activity"/>
    <property type="evidence" value="ECO:0007669"/>
    <property type="project" value="InterPro"/>
</dbReference>
<evidence type="ECO:0000313" key="4">
    <source>
        <dbReference type="Proteomes" id="UP000245469"/>
    </source>
</evidence>
<accession>A0A316AD95</accession>
<dbReference type="InterPro" id="IPR000639">
    <property type="entry name" value="Epox_hydrolase-like"/>
</dbReference>
<sequence>MPLHRRGRAGPARLGLTPPPGEPSFLESELSFLPIEVGFTVAAVPRVRIGDGDIAYDDDGNGLAVVLVHGGLGDRRMWDAQVPALAQHHRVIRYDWRGVGQPDSPADRVAHHEDVLGLMDALDIDVAVLIGASMGGAFALDAALTAPHRVSGLVLIGSALSGYAWPPAMAEHARERIAEAVPTERLRAYLSRTAVEVRGDDVAAMAEAQAELMVVGPGRRREDMDPAVWDSATRMLRDVFAREWHSPLVVERRLEPPAVGRLAEIVPPALVVNGLEDLPWIQSLADVLAAEIPGACRLDLEGTAHLPTVERPRELNGVLLDFLRRIR</sequence>
<evidence type="ECO:0000259" key="2">
    <source>
        <dbReference type="Pfam" id="PF00561"/>
    </source>
</evidence>
<dbReference type="Gene3D" id="3.40.50.1820">
    <property type="entry name" value="alpha/beta hydrolase"/>
    <property type="match status" value="1"/>
</dbReference>
<dbReference type="InterPro" id="IPR000073">
    <property type="entry name" value="AB_hydrolase_1"/>
</dbReference>
<dbReference type="PRINTS" id="PR00111">
    <property type="entry name" value="ABHYDROLASE"/>
</dbReference>
<dbReference type="PRINTS" id="PR00412">
    <property type="entry name" value="EPOXHYDRLASE"/>
</dbReference>
<protein>
    <submittedName>
        <fullName evidence="3">Pimeloyl-ACP methyl ester carboxylesterase</fullName>
    </submittedName>
</protein>
<evidence type="ECO:0000256" key="1">
    <source>
        <dbReference type="SAM" id="MobiDB-lite"/>
    </source>
</evidence>
<dbReference type="SUPFAM" id="SSF53474">
    <property type="entry name" value="alpha/beta-Hydrolases"/>
    <property type="match status" value="1"/>
</dbReference>